<gene>
    <name evidence="1" type="ORF">APICC_01512</name>
</gene>
<dbReference type="Proteomes" id="UP000242457">
    <property type="component" value="Unassembled WGS sequence"/>
</dbReference>
<name>A0A2A3EP96_APICC</name>
<evidence type="ECO:0000313" key="1">
    <source>
        <dbReference type="EMBL" id="PBC33026.1"/>
    </source>
</evidence>
<dbReference type="AlphaFoldDB" id="A0A2A3EP96"/>
<keyword evidence="2" id="KW-1185">Reference proteome</keyword>
<accession>A0A2A3EP96</accession>
<evidence type="ECO:0000313" key="2">
    <source>
        <dbReference type="Proteomes" id="UP000242457"/>
    </source>
</evidence>
<proteinExistence type="predicted"/>
<sequence>MRYFVTEYVHHYAQEYTQAMFLIERSANRQVAFKFGKCPMRLMPFAPDNLGSIFIDNSFAKSTTHAKQRFATVFEILTCKRE</sequence>
<protein>
    <submittedName>
        <fullName evidence="1">Uncharacterized protein</fullName>
    </submittedName>
</protein>
<organism evidence="1 2">
    <name type="scientific">Apis cerana cerana</name>
    <name type="common">Oriental honeybee</name>
    <dbReference type="NCBI Taxonomy" id="94128"/>
    <lineage>
        <taxon>Eukaryota</taxon>
        <taxon>Metazoa</taxon>
        <taxon>Ecdysozoa</taxon>
        <taxon>Arthropoda</taxon>
        <taxon>Hexapoda</taxon>
        <taxon>Insecta</taxon>
        <taxon>Pterygota</taxon>
        <taxon>Neoptera</taxon>
        <taxon>Endopterygota</taxon>
        <taxon>Hymenoptera</taxon>
        <taxon>Apocrita</taxon>
        <taxon>Aculeata</taxon>
        <taxon>Apoidea</taxon>
        <taxon>Anthophila</taxon>
        <taxon>Apidae</taxon>
        <taxon>Apis</taxon>
    </lineage>
</organism>
<reference evidence="1 2" key="1">
    <citation type="submission" date="2014-07" db="EMBL/GenBank/DDBJ databases">
        <title>Genomic and transcriptomic analysis on Apis cerana provide comprehensive insights into honey bee biology.</title>
        <authorList>
            <person name="Diao Q."/>
            <person name="Sun L."/>
            <person name="Zheng H."/>
            <person name="Zheng H."/>
            <person name="Xu S."/>
            <person name="Wang S."/>
            <person name="Zeng Z."/>
            <person name="Hu F."/>
            <person name="Su S."/>
            <person name="Wu J."/>
        </authorList>
    </citation>
    <scope>NUCLEOTIDE SEQUENCE [LARGE SCALE GENOMIC DNA]</scope>
    <source>
        <tissue evidence="1">Pupae without intestine</tissue>
    </source>
</reference>
<dbReference type="EMBL" id="KZ288208">
    <property type="protein sequence ID" value="PBC33026.1"/>
    <property type="molecule type" value="Genomic_DNA"/>
</dbReference>